<dbReference type="InterPro" id="IPR045117">
    <property type="entry name" value="ATXN2-like"/>
</dbReference>
<dbReference type="GO" id="GO:0010494">
    <property type="term" value="C:cytoplasmic stress granule"/>
    <property type="evidence" value="ECO:0007669"/>
    <property type="project" value="TreeGrafter"/>
</dbReference>
<feature type="compositionally biased region" description="Low complexity" evidence="1">
    <location>
        <begin position="530"/>
        <end position="544"/>
    </location>
</feature>
<feature type="compositionally biased region" description="Low complexity" evidence="1">
    <location>
        <begin position="311"/>
        <end position="346"/>
    </location>
</feature>
<feature type="compositionally biased region" description="Polar residues" evidence="1">
    <location>
        <begin position="987"/>
        <end position="996"/>
    </location>
</feature>
<feature type="compositionally biased region" description="Basic and acidic residues" evidence="1">
    <location>
        <begin position="55"/>
        <end position="64"/>
    </location>
</feature>
<comment type="caution">
    <text evidence="3">The sequence shown here is derived from an EMBL/GenBank/DDBJ whole genome shotgun (WGS) entry which is preliminary data.</text>
</comment>
<evidence type="ECO:0000313" key="3">
    <source>
        <dbReference type="EMBL" id="OAA55844.1"/>
    </source>
</evidence>
<feature type="compositionally biased region" description="Polar residues" evidence="1">
    <location>
        <begin position="1038"/>
        <end position="1051"/>
    </location>
</feature>
<gene>
    <name evidence="3" type="ORF">SPI_08051</name>
</gene>
<feature type="compositionally biased region" description="Polar residues" evidence="1">
    <location>
        <begin position="1013"/>
        <end position="1029"/>
    </location>
</feature>
<feature type="compositionally biased region" description="Pro residues" evidence="1">
    <location>
        <begin position="797"/>
        <end position="809"/>
    </location>
</feature>
<protein>
    <submittedName>
        <fullName evidence="3">Pab1-binding protein</fullName>
    </submittedName>
</protein>
<feature type="compositionally biased region" description="Polar residues" evidence="1">
    <location>
        <begin position="240"/>
        <end position="252"/>
    </location>
</feature>
<reference evidence="3 4" key="1">
    <citation type="journal article" date="2016" name="Genome Biol. Evol.">
        <title>Divergent and convergent evolution of fungal pathogenicity.</title>
        <authorList>
            <person name="Shang Y."/>
            <person name="Xiao G."/>
            <person name="Zheng P."/>
            <person name="Cen K."/>
            <person name="Zhan S."/>
            <person name="Wang C."/>
        </authorList>
    </citation>
    <scope>NUCLEOTIDE SEQUENCE [LARGE SCALE GENOMIC DNA]</scope>
    <source>
        <strain evidence="3 4">RCEF 264</strain>
    </source>
</reference>
<feature type="compositionally biased region" description="Basic and acidic residues" evidence="1">
    <location>
        <begin position="1"/>
        <end position="21"/>
    </location>
</feature>
<dbReference type="Proteomes" id="UP000076874">
    <property type="component" value="Unassembled WGS sequence"/>
</dbReference>
<dbReference type="AlphaFoldDB" id="A0A167NRS4"/>
<name>A0A167NRS4_9HYPO</name>
<evidence type="ECO:0000259" key="2">
    <source>
        <dbReference type="SMART" id="SM01272"/>
    </source>
</evidence>
<dbReference type="OrthoDB" id="2275718at2759"/>
<feature type="compositionally biased region" description="Basic and acidic residues" evidence="1">
    <location>
        <begin position="253"/>
        <end position="275"/>
    </location>
</feature>
<dbReference type="PANTHER" id="PTHR12854">
    <property type="entry name" value="ATAXIN 2-RELATED"/>
    <property type="match status" value="1"/>
</dbReference>
<feature type="region of interest" description="Disordered" evidence="1">
    <location>
        <begin position="1"/>
        <end position="70"/>
    </location>
</feature>
<feature type="region of interest" description="Disordered" evidence="1">
    <location>
        <begin position="575"/>
        <end position="671"/>
    </location>
</feature>
<feature type="compositionally biased region" description="Polar residues" evidence="1">
    <location>
        <begin position="510"/>
        <end position="520"/>
    </location>
</feature>
<organism evidence="3 4">
    <name type="scientific">Niveomyces insectorum RCEF 264</name>
    <dbReference type="NCBI Taxonomy" id="1081102"/>
    <lineage>
        <taxon>Eukaryota</taxon>
        <taxon>Fungi</taxon>
        <taxon>Dikarya</taxon>
        <taxon>Ascomycota</taxon>
        <taxon>Pezizomycotina</taxon>
        <taxon>Sordariomycetes</taxon>
        <taxon>Hypocreomycetidae</taxon>
        <taxon>Hypocreales</taxon>
        <taxon>Cordycipitaceae</taxon>
        <taxon>Niveomyces</taxon>
    </lineage>
</organism>
<feature type="region of interest" description="Disordered" evidence="1">
    <location>
        <begin position="126"/>
        <end position="355"/>
    </location>
</feature>
<dbReference type="SMART" id="SM01272">
    <property type="entry name" value="LsmAD"/>
    <property type="match status" value="1"/>
</dbReference>
<evidence type="ECO:0000313" key="4">
    <source>
        <dbReference type="Proteomes" id="UP000076874"/>
    </source>
</evidence>
<feature type="compositionally biased region" description="Low complexity" evidence="1">
    <location>
        <begin position="1052"/>
        <end position="1061"/>
    </location>
</feature>
<feature type="region of interest" description="Disordered" evidence="1">
    <location>
        <begin position="976"/>
        <end position="1088"/>
    </location>
</feature>
<dbReference type="GO" id="GO:0034063">
    <property type="term" value="P:stress granule assembly"/>
    <property type="evidence" value="ECO:0007669"/>
    <property type="project" value="TreeGrafter"/>
</dbReference>
<feature type="compositionally biased region" description="Basic and acidic residues" evidence="1">
    <location>
        <begin position="435"/>
        <end position="445"/>
    </location>
</feature>
<feature type="domain" description="LsmAD" evidence="2">
    <location>
        <begin position="94"/>
        <end position="169"/>
    </location>
</feature>
<feature type="compositionally biased region" description="Polar residues" evidence="1">
    <location>
        <begin position="640"/>
        <end position="671"/>
    </location>
</feature>
<dbReference type="GO" id="GO:0003729">
    <property type="term" value="F:mRNA binding"/>
    <property type="evidence" value="ECO:0007669"/>
    <property type="project" value="TreeGrafter"/>
</dbReference>
<feature type="compositionally biased region" description="Basic and acidic residues" evidence="1">
    <location>
        <begin position="288"/>
        <end position="298"/>
    </location>
</feature>
<dbReference type="STRING" id="1081102.A0A167NRS4"/>
<evidence type="ECO:0000256" key="1">
    <source>
        <dbReference type="SAM" id="MobiDB-lite"/>
    </source>
</evidence>
<dbReference type="EMBL" id="AZHD01000018">
    <property type="protein sequence ID" value="OAA55844.1"/>
    <property type="molecule type" value="Genomic_DNA"/>
</dbReference>
<dbReference type="InterPro" id="IPR009604">
    <property type="entry name" value="LsmAD_domain"/>
</dbReference>
<dbReference type="Pfam" id="PF06741">
    <property type="entry name" value="LsmAD"/>
    <property type="match status" value="1"/>
</dbReference>
<sequence>MNGSGKRDSTSMSFQRKDSADGRLGGGSTKGEGKSQNGTRSGFRTDTAISNNRAGNERSLKRWVPDAGGDLDGALEKTAGSGTWDQFAENERLFGLKTDYNENYYTTAIDKSHPQYGERLAAAERKAREIEKSAPTTAHVAEERIMDFATGDDQGGGDEEDKYSGVRRQPDIPPLAPNRDNKYTPPARRAPTGHTTVTGAPVDPAIISSQIKSVPGQGNKKQLTPNKPDETKTAAPNIARSPSATAVPQSRTPEPKSDAKLDAKPDAKSDSKPADAKQPGAVASPAVKEPEAAAKPAKENNIVQPVTPAVPSSATFRPAATPARASLTPSYAKATASTTSSSTANSPAPPSVADNVENALLKDFKDFASQQRLHAEKARHNKMKADAQVKLQELKKFATSFKLSTPVPNDLISIIAKDPAKQKQIQEKALQNAEELAKSKVDPSKTKTTVHSSGAAKAPTPAAPAGTTTAPSSGSSTAVPATTPTPGSAPNTVADTNRPAPANARPQGPMHNSHSVSPSGVPNRHPNARPPYMQQPYRQQSQSYRGDRSGPQHMSQGHNTGNLAERIRNSDQNRYAKQPSLHPQHYNPPGDMRPTPTGPANSLDPNYARRIGPVLPAGQVPQKLNPTTHEFRPSPFAASFNPTGPSAGSSPRSALNHTTSEHASAIPSTAPTVVTSVSPRVAVGVLIRRKANGVDPEKCDILSHVVTIKPPQGRNWNENDGLRPSYDTPPLWRQLADDEPTDSTMRLTYIEYFERMAFAATSAATPVQGHAMPHGMNQLAHQHQLPLHLQQHGGPMGPRPSPHMPPLPMHAPAGGPHGHAPHVSFNGNDDHRMMPSNSAQSYASPRLAQVPMYPQQVGATPQMAYNQPMMQPFMPNGPQINQFRNFVNNPQYIAPQPGPMVQMMPPQHFVAISGGMIAAAPQQMPVYPGGHQFMPPPGATGAGAGGIVPSQQVGGSNGYPSPSRPIAAPMMVQQGSQPGQPLYGMSPSMQYQQPNYGPQHPGHGTKVPMRGGYNNNGPQQFGTSPQNLYQYGPPHRNGSGNYGNKNYQNHNQGSHQGQPIHHGGHSGPPPLTHQNRGTGGDGGAEETK</sequence>
<accession>A0A167NRS4</accession>
<keyword evidence="4" id="KW-1185">Reference proteome</keyword>
<feature type="compositionally biased region" description="Low complexity" evidence="1">
    <location>
        <begin position="452"/>
        <end position="490"/>
    </location>
</feature>
<feature type="region of interest" description="Disordered" evidence="1">
    <location>
        <begin position="419"/>
        <end position="560"/>
    </location>
</feature>
<proteinExistence type="predicted"/>
<dbReference type="PANTHER" id="PTHR12854:SF7">
    <property type="entry name" value="ATAXIN-2 HOMOLOG"/>
    <property type="match status" value="1"/>
</dbReference>
<feature type="compositionally biased region" description="Polar residues" evidence="1">
    <location>
        <begin position="34"/>
        <end position="54"/>
    </location>
</feature>
<feature type="region of interest" description="Disordered" evidence="1">
    <location>
        <begin position="790"/>
        <end position="838"/>
    </location>
</feature>